<dbReference type="KEGG" id="vg:15041823"/>
<keyword evidence="1" id="KW-0812">Transmembrane</keyword>
<keyword evidence="1" id="KW-1133">Transmembrane helix</keyword>
<dbReference type="OrthoDB" id="18915at10239"/>
<dbReference type="EMBL" id="JX094431">
    <property type="protein sequence ID" value="AFQ96374.1"/>
    <property type="molecule type" value="Genomic_DNA"/>
</dbReference>
<feature type="transmembrane region" description="Helical" evidence="1">
    <location>
        <begin position="92"/>
        <end position="113"/>
    </location>
</feature>
<dbReference type="Proteomes" id="UP000011865">
    <property type="component" value="Segment"/>
</dbReference>
<dbReference type="RefSeq" id="YP_007676964.1">
    <property type="nucleotide sequence ID" value="NC_020873.1"/>
</dbReference>
<organism evidence="2 3">
    <name type="scientific">Bacillus phage vB_BceM_Bc431v3</name>
    <dbReference type="NCBI Taxonomy" id="1195072"/>
    <lineage>
        <taxon>Viruses</taxon>
        <taxon>Duplodnaviria</taxon>
        <taxon>Heunggongvirae</taxon>
        <taxon>Uroviricota</taxon>
        <taxon>Caudoviricetes</taxon>
        <taxon>Herelleviridae</taxon>
        <taxon>Bastillevirinae</taxon>
        <taxon>Caeruleovirus</taxon>
        <taxon>Caeruleovirus Bc431</taxon>
    </lineage>
</organism>
<accession>M4HNF9</accession>
<proteinExistence type="predicted"/>
<reference evidence="2 3" key="1">
    <citation type="journal article" date="2013" name="Virol. J.">
        <title>Genome sequence and analysis of a broad-host range lytic bacteriophage that infects the Bacillus cereus group.</title>
        <authorList>
            <person name="El-Arabi T.F."/>
            <person name="Griffiths M.W."/>
            <person name="She Y.M."/>
            <person name="Villegas A."/>
            <person name="Lingohr E.J."/>
            <person name="Kropinski A.M."/>
        </authorList>
    </citation>
    <scope>NUCLEOTIDE SEQUENCE [LARGE SCALE GENOMIC DNA]</scope>
</reference>
<name>M4HNF9_9CAUD</name>
<evidence type="ECO:0000256" key="1">
    <source>
        <dbReference type="SAM" id="Phobius"/>
    </source>
</evidence>
<dbReference type="GeneID" id="15041823"/>
<gene>
    <name evidence="2" type="primary">orf064</name>
</gene>
<feature type="transmembrane region" description="Helical" evidence="1">
    <location>
        <begin position="51"/>
        <end position="72"/>
    </location>
</feature>
<protein>
    <submittedName>
        <fullName evidence="2">Putative membrane protein</fullName>
    </submittedName>
</protein>
<sequence>MSTSDKAVTWLMDRADKLGGFIDELAKQLGVAATHVYEVLVKQQMVDGISLLVKAGVWIVVLTLLWTLINKFVFKKWSSYYDDDPYSFDSQFFLSIVVVIFGVVTIFFGFAIVDWLTLGIKKLLNPEYYALEDIMTFIKGQVDKK</sequence>
<evidence type="ECO:0000313" key="3">
    <source>
        <dbReference type="Proteomes" id="UP000011865"/>
    </source>
</evidence>
<keyword evidence="3" id="KW-1185">Reference proteome</keyword>
<keyword evidence="1" id="KW-0472">Membrane</keyword>
<evidence type="ECO:0000313" key="2">
    <source>
        <dbReference type="EMBL" id="AFQ96374.1"/>
    </source>
</evidence>